<protein>
    <submittedName>
        <fullName evidence="3">Gamma-glutamyltransferase</fullName>
    </submittedName>
</protein>
<dbReference type="RefSeq" id="XP_020131475.1">
    <property type="nucleotide sequence ID" value="XM_020271734.1"/>
</dbReference>
<keyword evidence="4" id="KW-1185">Reference proteome</keyword>
<feature type="chain" id="PRO_5009656946" evidence="1">
    <location>
        <begin position="24"/>
        <end position="221"/>
    </location>
</feature>
<gene>
    <name evidence="3" type="ORF">BKCO1_18000104</name>
</gene>
<keyword evidence="1" id="KW-0732">Signal</keyword>
<feature type="signal peptide" evidence="1">
    <location>
        <begin position="1"/>
        <end position="23"/>
    </location>
</feature>
<dbReference type="Pfam" id="PF25484">
    <property type="entry name" value="DUF7907"/>
    <property type="match status" value="1"/>
</dbReference>
<evidence type="ECO:0000313" key="3">
    <source>
        <dbReference type="EMBL" id="OJD35215.1"/>
    </source>
</evidence>
<comment type="caution">
    <text evidence="3">The sequence shown here is derived from an EMBL/GenBank/DDBJ whole genome shotgun (WGS) entry which is preliminary data.</text>
</comment>
<dbReference type="InterPro" id="IPR057229">
    <property type="entry name" value="DUF7907"/>
</dbReference>
<reference evidence="3 4" key="1">
    <citation type="submission" date="2016-10" db="EMBL/GenBank/DDBJ databases">
        <title>Proteomics and genomics reveal pathogen-plant mechanisms compatible with a hemibiotrophic lifestyle of Diplodia corticola.</title>
        <authorList>
            <person name="Fernandes I."/>
            <person name="De Jonge R."/>
            <person name="Van De Peer Y."/>
            <person name="Devreese B."/>
            <person name="Alves A."/>
            <person name="Esteves A.C."/>
        </authorList>
    </citation>
    <scope>NUCLEOTIDE SEQUENCE [LARGE SCALE GENOMIC DNA]</scope>
    <source>
        <strain evidence="3 4">CBS 112549</strain>
    </source>
</reference>
<evidence type="ECO:0000256" key="1">
    <source>
        <dbReference type="SAM" id="SignalP"/>
    </source>
</evidence>
<feature type="domain" description="DUF7907" evidence="2">
    <location>
        <begin position="33"/>
        <end position="201"/>
    </location>
</feature>
<evidence type="ECO:0000313" key="4">
    <source>
        <dbReference type="Proteomes" id="UP000183809"/>
    </source>
</evidence>
<sequence>MLSHTRPTLLSALLLPAAALTLAAPTTSTLSTSKTIKLTANVLSSDLTPSIQSYELNPFALSSTDASCANALGLSPASHGALFHSDSETPSVFTLQTGTGYAQRLSAVVTPGGTATVPAARAVGVDCGTSGTEGVGIVQKDDGSGTPVLRYGKEGSGWMACPAGTLNAEVPADEGAVVVGYRDAGQRVLSGCAEVEFVAVCSDETDGGEASAVEVPCVVVV</sequence>
<organism evidence="3 4">
    <name type="scientific">Diplodia corticola</name>
    <dbReference type="NCBI Taxonomy" id="236234"/>
    <lineage>
        <taxon>Eukaryota</taxon>
        <taxon>Fungi</taxon>
        <taxon>Dikarya</taxon>
        <taxon>Ascomycota</taxon>
        <taxon>Pezizomycotina</taxon>
        <taxon>Dothideomycetes</taxon>
        <taxon>Dothideomycetes incertae sedis</taxon>
        <taxon>Botryosphaeriales</taxon>
        <taxon>Botryosphaeriaceae</taxon>
        <taxon>Diplodia</taxon>
    </lineage>
</organism>
<accession>A0A1J9S3U6</accession>
<name>A0A1J9S3U6_9PEZI</name>
<evidence type="ECO:0000259" key="2">
    <source>
        <dbReference type="Pfam" id="PF25484"/>
    </source>
</evidence>
<keyword evidence="3" id="KW-0808">Transferase</keyword>
<dbReference type="EMBL" id="MNUE01000018">
    <property type="protein sequence ID" value="OJD35215.1"/>
    <property type="molecule type" value="Genomic_DNA"/>
</dbReference>
<dbReference type="OrthoDB" id="3518533at2759"/>
<dbReference type="GeneID" id="31011993"/>
<dbReference type="GO" id="GO:0016740">
    <property type="term" value="F:transferase activity"/>
    <property type="evidence" value="ECO:0007669"/>
    <property type="project" value="UniProtKB-KW"/>
</dbReference>
<dbReference type="Proteomes" id="UP000183809">
    <property type="component" value="Unassembled WGS sequence"/>
</dbReference>
<proteinExistence type="predicted"/>
<dbReference type="AlphaFoldDB" id="A0A1J9S3U6"/>